<dbReference type="Gene3D" id="3.30.420.10">
    <property type="entry name" value="Ribonuclease H-like superfamily/Ribonuclease H"/>
    <property type="match status" value="1"/>
</dbReference>
<evidence type="ECO:0000259" key="2">
    <source>
        <dbReference type="PROSITE" id="PS50879"/>
    </source>
</evidence>
<protein>
    <recommendedName>
        <fullName evidence="2">RNase H type-1 domain-containing protein</fullName>
    </recommendedName>
</protein>
<dbReference type="PROSITE" id="PS50879">
    <property type="entry name" value="RNASE_H_1"/>
    <property type="match status" value="1"/>
</dbReference>
<dbReference type="KEGG" id="api:107882997"/>
<dbReference type="InterPro" id="IPR012337">
    <property type="entry name" value="RNaseH-like_sf"/>
</dbReference>
<evidence type="ECO:0000256" key="1">
    <source>
        <dbReference type="SAM" id="MobiDB-lite"/>
    </source>
</evidence>
<dbReference type="AlphaFoldDB" id="A0A8R2H4Y1"/>
<dbReference type="InterPro" id="IPR002156">
    <property type="entry name" value="RNaseH_domain"/>
</dbReference>
<sequence length="351" mass="39522">MKILGIIFDGNLKWTPNLKQLKSSCKNKMNVIKTLSHHTRGANQKPLLSIYKSLILSKIKYGSQIYNTAKPNLLKILDPIHNEGIRLAIGAFRTSSTDSILNYAGELPLQLQRDQDTLAYITKRKSTTNRIGYKAIFDNHAASPINMEHKKKPLDASKSEHGVGFAVVKDDTIIQHKLPEITSIFSAENYAIFEGVKLANTLETNDILLISDSLSTLLAFKNTSPRNEITSNIQACLVQSKKNIVFMWVPSHTGIIGNEKADKHAEQATQTILNPTINNISSIDIKNSINQKILSSWQNYWNSITLSNKLKNIKKTIKKMEHFPKSQPTPRHCNHPQQNRTLFPHSLVPNQ</sequence>
<dbReference type="OrthoDB" id="6628616at2759"/>
<feature type="region of interest" description="Disordered" evidence="1">
    <location>
        <begin position="323"/>
        <end position="351"/>
    </location>
</feature>
<keyword evidence="4" id="KW-1185">Reference proteome</keyword>
<accession>A0A8R2H4Y1</accession>
<dbReference type="GO" id="GO:0003676">
    <property type="term" value="F:nucleic acid binding"/>
    <property type="evidence" value="ECO:0007669"/>
    <property type="project" value="InterPro"/>
</dbReference>
<proteinExistence type="predicted"/>
<dbReference type="CDD" id="cd09276">
    <property type="entry name" value="Rnase_HI_RT_non_LTR"/>
    <property type="match status" value="1"/>
</dbReference>
<reference evidence="3" key="2">
    <citation type="submission" date="2022-06" db="UniProtKB">
        <authorList>
            <consortium name="EnsemblMetazoa"/>
        </authorList>
    </citation>
    <scope>IDENTIFICATION</scope>
</reference>
<dbReference type="EnsemblMetazoa" id="XM_016802291.1">
    <property type="protein sequence ID" value="XP_016657780.1"/>
    <property type="gene ID" value="LOC107882997"/>
</dbReference>
<dbReference type="GeneID" id="107882997"/>
<dbReference type="RefSeq" id="XP_016657780.1">
    <property type="nucleotide sequence ID" value="XM_016802291.1"/>
</dbReference>
<dbReference type="Proteomes" id="UP000007819">
    <property type="component" value="Chromosome A1"/>
</dbReference>
<feature type="domain" description="RNase H type-1" evidence="2">
    <location>
        <begin position="146"/>
        <end position="270"/>
    </location>
</feature>
<dbReference type="InterPro" id="IPR036397">
    <property type="entry name" value="RNaseH_sf"/>
</dbReference>
<organism evidence="3 4">
    <name type="scientific">Acyrthosiphon pisum</name>
    <name type="common">Pea aphid</name>
    <dbReference type="NCBI Taxonomy" id="7029"/>
    <lineage>
        <taxon>Eukaryota</taxon>
        <taxon>Metazoa</taxon>
        <taxon>Ecdysozoa</taxon>
        <taxon>Arthropoda</taxon>
        <taxon>Hexapoda</taxon>
        <taxon>Insecta</taxon>
        <taxon>Pterygota</taxon>
        <taxon>Neoptera</taxon>
        <taxon>Paraneoptera</taxon>
        <taxon>Hemiptera</taxon>
        <taxon>Sternorrhyncha</taxon>
        <taxon>Aphidomorpha</taxon>
        <taxon>Aphidoidea</taxon>
        <taxon>Aphididae</taxon>
        <taxon>Macrosiphini</taxon>
        <taxon>Acyrthosiphon</taxon>
    </lineage>
</organism>
<dbReference type="Pfam" id="PF00075">
    <property type="entry name" value="RNase_H"/>
    <property type="match status" value="1"/>
</dbReference>
<reference evidence="4" key="1">
    <citation type="submission" date="2010-06" db="EMBL/GenBank/DDBJ databases">
        <authorList>
            <person name="Jiang H."/>
            <person name="Abraham K."/>
            <person name="Ali S."/>
            <person name="Alsbrooks S.L."/>
            <person name="Anim B.N."/>
            <person name="Anosike U.S."/>
            <person name="Attaway T."/>
            <person name="Bandaranaike D.P."/>
            <person name="Battles P.K."/>
            <person name="Bell S.N."/>
            <person name="Bell A.V."/>
            <person name="Beltran B."/>
            <person name="Bickham C."/>
            <person name="Bustamante Y."/>
            <person name="Caleb T."/>
            <person name="Canada A."/>
            <person name="Cardenas V."/>
            <person name="Carter K."/>
            <person name="Chacko J."/>
            <person name="Chandrabose M.N."/>
            <person name="Chavez D."/>
            <person name="Chavez A."/>
            <person name="Chen L."/>
            <person name="Chu H.-S."/>
            <person name="Claassen K.J."/>
            <person name="Cockrell R."/>
            <person name="Collins M."/>
            <person name="Cooper J.A."/>
            <person name="Cree A."/>
            <person name="Curry S.M."/>
            <person name="Da Y."/>
            <person name="Dao M.D."/>
            <person name="Das B."/>
            <person name="Davila M.-L."/>
            <person name="Davy-Carroll L."/>
            <person name="Denson S."/>
            <person name="Dinh H."/>
            <person name="Ebong V.E."/>
            <person name="Edwards J.R."/>
            <person name="Egan A."/>
            <person name="El-Daye J."/>
            <person name="Escobedo L."/>
            <person name="Fernandez S."/>
            <person name="Fernando P.R."/>
            <person name="Flagg N."/>
            <person name="Forbes L.D."/>
            <person name="Fowler R.G."/>
            <person name="Fu Q."/>
            <person name="Gabisi R.A."/>
            <person name="Ganer J."/>
            <person name="Garbino Pronczuk A."/>
            <person name="Garcia R.M."/>
            <person name="Garner T."/>
            <person name="Garrett T.E."/>
            <person name="Gonzalez D.A."/>
            <person name="Hamid H."/>
            <person name="Hawkins E.S."/>
            <person name="Hirani K."/>
            <person name="Hogues M.E."/>
            <person name="Hollins B."/>
            <person name="Hsiao C.-H."/>
            <person name="Jabil R."/>
            <person name="James M.L."/>
            <person name="Jhangiani S.N."/>
            <person name="Johnson B."/>
            <person name="Johnson Q."/>
            <person name="Joshi V."/>
            <person name="Kalu J.B."/>
            <person name="Kam C."/>
            <person name="Kashfia A."/>
            <person name="Keebler J."/>
            <person name="Kisamo H."/>
            <person name="Kovar C.L."/>
            <person name="Lago L.A."/>
            <person name="Lai C.-Y."/>
            <person name="Laidlaw J."/>
            <person name="Lara F."/>
            <person name="Le T.-K."/>
            <person name="Lee S.L."/>
            <person name="Legall F.H."/>
            <person name="Lemon S.J."/>
            <person name="Lewis L.R."/>
            <person name="Li B."/>
            <person name="Liu Y."/>
            <person name="Liu Y.-S."/>
            <person name="Lopez J."/>
            <person name="Lozado R.J."/>
            <person name="Lu J."/>
            <person name="Madu R.C."/>
            <person name="Maheshwari M."/>
            <person name="Maheshwari R."/>
            <person name="Malloy K."/>
            <person name="Martinez E."/>
            <person name="Mathew T."/>
            <person name="Mercado I.C."/>
            <person name="Mercado C."/>
            <person name="Meyer B."/>
            <person name="Montgomery K."/>
            <person name="Morgan M.B."/>
            <person name="Munidasa M."/>
            <person name="Nazareth L.V."/>
            <person name="Nelson J."/>
            <person name="Ng B.M."/>
            <person name="Nguyen N.B."/>
            <person name="Nguyen P.Q."/>
            <person name="Nguyen T."/>
            <person name="Obregon M."/>
            <person name="Okwuonu G.O."/>
            <person name="Onwere C.G."/>
            <person name="Orozco G."/>
            <person name="Parra A."/>
            <person name="Patel S."/>
            <person name="Patil S."/>
            <person name="Perez A."/>
            <person name="Perez Y."/>
            <person name="Pham C."/>
            <person name="Primus E.L."/>
            <person name="Pu L.-L."/>
            <person name="Puazo M."/>
            <person name="Qin X."/>
            <person name="Quiroz J.B."/>
            <person name="Reese J."/>
            <person name="Richards S."/>
            <person name="Rives C.M."/>
            <person name="Robberts R."/>
            <person name="Ruiz S.J."/>
            <person name="Ruiz M.J."/>
            <person name="Santibanez J."/>
            <person name="Schneider B.W."/>
            <person name="Sisson I."/>
            <person name="Smith M."/>
            <person name="Sodergren E."/>
            <person name="Song X.-Z."/>
            <person name="Song B.B."/>
            <person name="Summersgill H."/>
            <person name="Thelus R."/>
            <person name="Thornton R.D."/>
            <person name="Trejos Z.Y."/>
            <person name="Usmani K."/>
            <person name="Vattathil S."/>
            <person name="Villasana D."/>
            <person name="Walker D.L."/>
            <person name="Wang S."/>
            <person name="Wang K."/>
            <person name="White C.S."/>
            <person name="Williams A.C."/>
            <person name="Williamson J."/>
            <person name="Wilson K."/>
            <person name="Woghiren I.O."/>
            <person name="Woodworth J.R."/>
            <person name="Worley K.C."/>
            <person name="Wright R.A."/>
            <person name="Wu W."/>
            <person name="Young L."/>
            <person name="Zhang L."/>
            <person name="Zhang J."/>
            <person name="Zhu Y."/>
            <person name="Muzny D.M."/>
            <person name="Weinstock G."/>
            <person name="Gibbs R.A."/>
        </authorList>
    </citation>
    <scope>NUCLEOTIDE SEQUENCE [LARGE SCALE GENOMIC DNA]</scope>
    <source>
        <strain evidence="4">LSR1</strain>
    </source>
</reference>
<evidence type="ECO:0000313" key="3">
    <source>
        <dbReference type="EnsemblMetazoa" id="XP_016657780.1"/>
    </source>
</evidence>
<dbReference type="SUPFAM" id="SSF53098">
    <property type="entry name" value="Ribonuclease H-like"/>
    <property type="match status" value="1"/>
</dbReference>
<evidence type="ECO:0000313" key="4">
    <source>
        <dbReference type="Proteomes" id="UP000007819"/>
    </source>
</evidence>
<dbReference type="GO" id="GO:0004523">
    <property type="term" value="F:RNA-DNA hybrid ribonuclease activity"/>
    <property type="evidence" value="ECO:0007669"/>
    <property type="project" value="InterPro"/>
</dbReference>
<name>A0A8R2H4Y1_ACYPI</name>